<feature type="transmembrane region" description="Helical" evidence="1">
    <location>
        <begin position="160"/>
        <end position="183"/>
    </location>
</feature>
<keyword evidence="3" id="KW-0808">Transferase</keyword>
<dbReference type="EMBL" id="NXNI01000001">
    <property type="protein sequence ID" value="PCR92090.1"/>
    <property type="molecule type" value="Genomic_DNA"/>
</dbReference>
<feature type="domain" description="Putative sensor" evidence="2">
    <location>
        <begin position="84"/>
        <end position="274"/>
    </location>
</feature>
<evidence type="ECO:0000313" key="3">
    <source>
        <dbReference type="EMBL" id="PCR92090.1"/>
    </source>
</evidence>
<feature type="transmembrane region" description="Helical" evidence="1">
    <location>
        <begin position="83"/>
        <end position="107"/>
    </location>
</feature>
<keyword evidence="3" id="KW-0418">Kinase</keyword>
<dbReference type="InterPro" id="IPR025828">
    <property type="entry name" value="Put_sensor_dom"/>
</dbReference>
<dbReference type="RefSeq" id="WP_097381019.1">
    <property type="nucleotide sequence ID" value="NZ_NXNI01000001.1"/>
</dbReference>
<evidence type="ECO:0000259" key="2">
    <source>
        <dbReference type="Pfam" id="PF13796"/>
    </source>
</evidence>
<protein>
    <submittedName>
        <fullName evidence="3">Histidine kinase</fullName>
    </submittedName>
</protein>
<keyword evidence="4" id="KW-1185">Reference proteome</keyword>
<dbReference type="OrthoDB" id="253413at2157"/>
<comment type="caution">
    <text evidence="3">The sequence shown here is derived from an EMBL/GenBank/DDBJ whole genome shotgun (WGS) entry which is preliminary data.</text>
</comment>
<organism evidence="3 4">
    <name type="scientific">Natrinema ejinorense</name>
    <dbReference type="NCBI Taxonomy" id="373386"/>
    <lineage>
        <taxon>Archaea</taxon>
        <taxon>Methanobacteriati</taxon>
        <taxon>Methanobacteriota</taxon>
        <taxon>Stenosarchaea group</taxon>
        <taxon>Halobacteria</taxon>
        <taxon>Halobacteriales</taxon>
        <taxon>Natrialbaceae</taxon>
        <taxon>Natrinema</taxon>
    </lineage>
</organism>
<reference evidence="3 4" key="1">
    <citation type="submission" date="2017-09" db="EMBL/GenBank/DDBJ databases">
        <title>Genome sequences of Natrinema ejinorence JCM 13890T.</title>
        <authorList>
            <person name="Roh S.W."/>
            <person name="Kim Y.B."/>
            <person name="Kim J.Y."/>
        </authorList>
    </citation>
    <scope>NUCLEOTIDE SEQUENCE [LARGE SCALE GENOMIC DNA]</scope>
    <source>
        <strain evidence="3 4">JCM 13890</strain>
    </source>
</reference>
<keyword evidence="1" id="KW-0812">Transmembrane</keyword>
<keyword evidence="1" id="KW-1133">Transmembrane helix</keyword>
<accession>A0A2A5QZ22</accession>
<keyword evidence="1" id="KW-0472">Membrane</keyword>
<name>A0A2A5QZ22_9EURY</name>
<dbReference type="Proteomes" id="UP000219689">
    <property type="component" value="Unassembled WGS sequence"/>
</dbReference>
<dbReference type="GO" id="GO:0016301">
    <property type="term" value="F:kinase activity"/>
    <property type="evidence" value="ECO:0007669"/>
    <property type="project" value="UniProtKB-KW"/>
</dbReference>
<sequence>MKSTRTSSPLDAGRTALDRLRGWLRWFVGVAVRKRTYANVAYLLLAFPLGIGYFTVLVTGIAIPAGLTFGLVDMARTEPVALLIAGIPLLLVLLCIGVPTVLVVLFASIELTALERVLADRLLDTEIPTADPAPTLRERARRLVFDRGTWKGVGYLGSKFVLGLATFFLLAFGVTFTFVLVAAPLHYRNQLVGIHLSGPVEFVPELTYQHAGWVIDVVSPVPLSLAEGELISFYIDSLEGALALSAIGVLVGLVVLHLFNAVAWLFARYTELLLRNTQPSIFSEPPE</sequence>
<dbReference type="AlphaFoldDB" id="A0A2A5QZ22"/>
<evidence type="ECO:0000313" key="4">
    <source>
        <dbReference type="Proteomes" id="UP000219689"/>
    </source>
</evidence>
<feature type="transmembrane region" description="Helical" evidence="1">
    <location>
        <begin position="40"/>
        <end position="63"/>
    </location>
</feature>
<proteinExistence type="predicted"/>
<evidence type="ECO:0000256" key="1">
    <source>
        <dbReference type="SAM" id="Phobius"/>
    </source>
</evidence>
<gene>
    <name evidence="3" type="ORF">CP557_17100</name>
</gene>
<dbReference type="Pfam" id="PF13796">
    <property type="entry name" value="Sensor"/>
    <property type="match status" value="1"/>
</dbReference>
<feature type="transmembrane region" description="Helical" evidence="1">
    <location>
        <begin position="242"/>
        <end position="267"/>
    </location>
</feature>